<reference evidence="4" key="1">
    <citation type="submission" date="2021-04" db="EMBL/GenBank/DDBJ databases">
        <title>Isolation and polyphasic classification of algal microorganism.</title>
        <authorList>
            <person name="Wang S."/>
        </authorList>
    </citation>
    <scope>NUCLEOTIDE SEQUENCE</scope>
    <source>
        <strain evidence="4">720a</strain>
    </source>
</reference>
<feature type="binding site" evidence="3">
    <location>
        <begin position="93"/>
        <end position="96"/>
    </location>
    <ligand>
        <name>substrate</name>
    </ligand>
</feature>
<proteinExistence type="inferred from homology"/>
<dbReference type="EMBL" id="JAGSOT010000005">
    <property type="protein sequence ID" value="MBR7794984.1"/>
    <property type="molecule type" value="Genomic_DNA"/>
</dbReference>
<evidence type="ECO:0000256" key="1">
    <source>
        <dbReference type="ARBA" id="ARBA00001713"/>
    </source>
</evidence>
<dbReference type="InterPro" id="IPR050262">
    <property type="entry name" value="Ribose-5P_isomerase"/>
</dbReference>
<evidence type="ECO:0000313" key="4">
    <source>
        <dbReference type="EMBL" id="MBR7794984.1"/>
    </source>
</evidence>
<dbReference type="GO" id="GO:0009052">
    <property type="term" value="P:pentose-phosphate shunt, non-oxidative branch"/>
    <property type="evidence" value="ECO:0007669"/>
    <property type="project" value="UniProtKB-UniRule"/>
</dbReference>
<organism evidence="4 5">
    <name type="scientific">Virgibacillus salarius</name>
    <dbReference type="NCBI Taxonomy" id="447199"/>
    <lineage>
        <taxon>Bacteria</taxon>
        <taxon>Bacillati</taxon>
        <taxon>Bacillota</taxon>
        <taxon>Bacilli</taxon>
        <taxon>Bacillales</taxon>
        <taxon>Bacillaceae</taxon>
        <taxon>Virgibacillus</taxon>
    </lineage>
</organism>
<dbReference type="AlphaFoldDB" id="A0A941DTR4"/>
<name>A0A941DTR4_9BACI</name>
<dbReference type="PANTHER" id="PTHR43748">
    <property type="entry name" value="RIBOSE-5-PHOSPHATE ISOMERASE 3, CHLOROPLASTIC-RELATED"/>
    <property type="match status" value="1"/>
</dbReference>
<protein>
    <recommendedName>
        <fullName evidence="3">Ribose-5-phosphate isomerase A</fullName>
        <ecNumber evidence="3">5.3.1.6</ecNumber>
    </recommendedName>
    <alternativeName>
        <fullName evidence="3">Phosphoriboisomerase A</fullName>
        <shortName evidence="3">PRI</shortName>
    </alternativeName>
</protein>
<feature type="binding site" evidence="3">
    <location>
        <begin position="80"/>
        <end position="83"/>
    </location>
    <ligand>
        <name>substrate</name>
    </ligand>
</feature>
<keyword evidence="5" id="KW-1185">Reference proteome</keyword>
<dbReference type="FunFam" id="3.40.50.1360:FF:000001">
    <property type="entry name" value="Ribose-5-phosphate isomerase A"/>
    <property type="match status" value="1"/>
</dbReference>
<evidence type="ECO:0000313" key="5">
    <source>
        <dbReference type="Proteomes" id="UP000675284"/>
    </source>
</evidence>
<keyword evidence="2 3" id="KW-0413">Isomerase</keyword>
<dbReference type="Proteomes" id="UP000675284">
    <property type="component" value="Unassembled WGS sequence"/>
</dbReference>
<comment type="pathway">
    <text evidence="3">Carbohydrate degradation; pentose phosphate pathway; D-ribose 5-phosphate from D-ribulose 5-phosphate (non-oxidative stage): step 1/1.</text>
</comment>
<evidence type="ECO:0000256" key="2">
    <source>
        <dbReference type="ARBA" id="ARBA00023235"/>
    </source>
</evidence>
<dbReference type="InterPro" id="IPR037171">
    <property type="entry name" value="NagB/RpiA_transferase-like"/>
</dbReference>
<feature type="active site" description="Proton acceptor" evidence="3">
    <location>
        <position position="102"/>
    </location>
</feature>
<comment type="similarity">
    <text evidence="3">Belongs to the ribose 5-phosphate isomerase family.</text>
</comment>
<gene>
    <name evidence="3 4" type="primary">rpiA</name>
    <name evidence="4" type="ORF">KCX74_02885</name>
</gene>
<feature type="binding site" evidence="3">
    <location>
        <begin position="25"/>
        <end position="28"/>
    </location>
    <ligand>
        <name>substrate</name>
    </ligand>
</feature>
<dbReference type="CDD" id="cd01398">
    <property type="entry name" value="RPI_A"/>
    <property type="match status" value="1"/>
</dbReference>
<comment type="function">
    <text evidence="3">Catalyzes the reversible conversion of ribose-5-phosphate to ribulose 5-phosphate.</text>
</comment>
<dbReference type="InterPro" id="IPR004788">
    <property type="entry name" value="Ribose5P_isomerase_type_A"/>
</dbReference>
<dbReference type="Gene3D" id="3.30.70.260">
    <property type="match status" value="1"/>
</dbReference>
<dbReference type="SUPFAM" id="SSF100950">
    <property type="entry name" value="NagB/RpiA/CoA transferase-like"/>
    <property type="match status" value="1"/>
</dbReference>
<evidence type="ECO:0000256" key="3">
    <source>
        <dbReference type="HAMAP-Rule" id="MF_00170"/>
    </source>
</evidence>
<feature type="binding site" evidence="3">
    <location>
        <position position="120"/>
    </location>
    <ligand>
        <name>substrate</name>
    </ligand>
</feature>
<sequence length="222" mass="24175">MEDKQLAAEAAVKYIQTGMTIGLGSGSTVNYMLEALAKRIKEGMDVKGIPSSVKTEKLARKLGIPLIGYSKATKIDLAIDGADEVNSSLQLTKGGGGSLVREKIIDVAATKLIIIVDYSKMVTHLGSFPLPVEVVPFGWEKTAERIAAFGCNPKLRKSDQDVFISDNHNYILDCQFDLIEQPEQLHEQLKQTVGVVETGLFVNMTDMVIAAKNGIIDTRHRG</sequence>
<dbReference type="InterPro" id="IPR020672">
    <property type="entry name" value="Ribose5P_isomerase_typA_subgr"/>
</dbReference>
<comment type="subunit">
    <text evidence="3">Homodimer.</text>
</comment>
<dbReference type="NCBIfam" id="NF001924">
    <property type="entry name" value="PRK00702.1"/>
    <property type="match status" value="1"/>
</dbReference>
<dbReference type="EC" id="5.3.1.6" evidence="3"/>
<dbReference type="Pfam" id="PF06026">
    <property type="entry name" value="Rib_5-P_isom_A"/>
    <property type="match status" value="1"/>
</dbReference>
<dbReference type="NCBIfam" id="TIGR00021">
    <property type="entry name" value="rpiA"/>
    <property type="match status" value="1"/>
</dbReference>
<dbReference type="HAMAP" id="MF_00170">
    <property type="entry name" value="Rib_5P_isom_A"/>
    <property type="match status" value="1"/>
</dbReference>
<dbReference type="SUPFAM" id="SSF75445">
    <property type="entry name" value="D-ribose-5-phosphate isomerase (RpiA), lid domain"/>
    <property type="match status" value="1"/>
</dbReference>
<dbReference type="GO" id="GO:0004751">
    <property type="term" value="F:ribose-5-phosphate isomerase activity"/>
    <property type="evidence" value="ECO:0007669"/>
    <property type="project" value="UniProtKB-UniRule"/>
</dbReference>
<dbReference type="Gene3D" id="3.40.50.1360">
    <property type="match status" value="1"/>
</dbReference>
<dbReference type="PANTHER" id="PTHR43748:SF3">
    <property type="entry name" value="RIBOSE-5-PHOSPHATE ISOMERASE 3, CHLOROPLASTIC-RELATED"/>
    <property type="match status" value="1"/>
</dbReference>
<comment type="caution">
    <text evidence="4">The sequence shown here is derived from an EMBL/GenBank/DDBJ whole genome shotgun (WGS) entry which is preliminary data.</text>
</comment>
<comment type="catalytic activity">
    <reaction evidence="1 3">
        <text>aldehydo-D-ribose 5-phosphate = D-ribulose 5-phosphate</text>
        <dbReference type="Rhea" id="RHEA:14657"/>
        <dbReference type="ChEBI" id="CHEBI:58121"/>
        <dbReference type="ChEBI" id="CHEBI:58273"/>
        <dbReference type="EC" id="5.3.1.6"/>
    </reaction>
</comment>
<accession>A0A941DTR4</accession>